<keyword evidence="4 5" id="KW-0472">Membrane</keyword>
<gene>
    <name evidence="6" type="ORF">CATMQ487_20720</name>
</gene>
<dbReference type="PANTHER" id="PTHR43701">
    <property type="entry name" value="MEMBRANE TRANSPORTER PROTEIN MJ0441-RELATED"/>
    <property type="match status" value="1"/>
</dbReference>
<dbReference type="InterPro" id="IPR002781">
    <property type="entry name" value="TM_pro_TauE-like"/>
</dbReference>
<evidence type="ECO:0000313" key="7">
    <source>
        <dbReference type="Proteomes" id="UP001057498"/>
    </source>
</evidence>
<dbReference type="RefSeq" id="WP_251973163.1">
    <property type="nucleotide sequence ID" value="NZ_AP025730.1"/>
</dbReference>
<feature type="transmembrane region" description="Helical" evidence="5">
    <location>
        <begin position="76"/>
        <end position="95"/>
    </location>
</feature>
<keyword evidence="2 5" id="KW-0812">Transmembrane</keyword>
<feature type="transmembrane region" description="Helical" evidence="5">
    <location>
        <begin position="214"/>
        <end position="232"/>
    </location>
</feature>
<feature type="transmembrane region" description="Helical" evidence="5">
    <location>
        <begin position="107"/>
        <end position="125"/>
    </location>
</feature>
<dbReference type="Proteomes" id="UP001057498">
    <property type="component" value="Chromosome"/>
</dbReference>
<evidence type="ECO:0000256" key="3">
    <source>
        <dbReference type="ARBA" id="ARBA00022989"/>
    </source>
</evidence>
<feature type="transmembrane region" description="Helical" evidence="5">
    <location>
        <begin position="146"/>
        <end position="179"/>
    </location>
</feature>
<dbReference type="PANTHER" id="PTHR43701:SF2">
    <property type="entry name" value="MEMBRANE TRANSPORTER PROTEIN YJNA-RELATED"/>
    <property type="match status" value="1"/>
</dbReference>
<dbReference type="InterPro" id="IPR051598">
    <property type="entry name" value="TSUP/Inactive_protease-like"/>
</dbReference>
<evidence type="ECO:0000313" key="6">
    <source>
        <dbReference type="EMBL" id="BDI05102.1"/>
    </source>
</evidence>
<evidence type="ECO:0000256" key="1">
    <source>
        <dbReference type="ARBA" id="ARBA00004141"/>
    </source>
</evidence>
<evidence type="ECO:0000256" key="2">
    <source>
        <dbReference type="ARBA" id="ARBA00022692"/>
    </source>
</evidence>
<feature type="transmembrane region" description="Helical" evidence="5">
    <location>
        <begin position="12"/>
        <end position="37"/>
    </location>
</feature>
<name>A0ABN6PLL9_9BURK</name>
<keyword evidence="3 5" id="KW-1133">Transmembrane helix</keyword>
<reference evidence="6" key="1">
    <citation type="submission" date="2022-04" db="EMBL/GenBank/DDBJ databases">
        <title>Whole genome sequence of Sphaerotilus sp. FB-5.</title>
        <authorList>
            <person name="Takeda M."/>
            <person name="Narihara S."/>
            <person name="Akimoto M."/>
            <person name="Akimoto R."/>
            <person name="Nishiyashiki S."/>
            <person name="Murakami T."/>
        </authorList>
    </citation>
    <scope>NUCLEOTIDE SEQUENCE</scope>
    <source>
        <strain evidence="6">FB-5</strain>
    </source>
</reference>
<keyword evidence="7" id="KW-1185">Reference proteome</keyword>
<proteinExistence type="inferred from homology"/>
<keyword evidence="5" id="KW-1003">Cell membrane</keyword>
<organism evidence="6 7">
    <name type="scientific">Sphaerotilus microaerophilus</name>
    <dbReference type="NCBI Taxonomy" id="2914710"/>
    <lineage>
        <taxon>Bacteria</taxon>
        <taxon>Pseudomonadati</taxon>
        <taxon>Pseudomonadota</taxon>
        <taxon>Betaproteobacteria</taxon>
        <taxon>Burkholderiales</taxon>
        <taxon>Sphaerotilaceae</taxon>
        <taxon>Sphaerotilus</taxon>
    </lineage>
</organism>
<evidence type="ECO:0000256" key="5">
    <source>
        <dbReference type="RuleBase" id="RU363041"/>
    </source>
</evidence>
<comment type="subcellular location">
    <subcellularLocation>
        <location evidence="5">Cell membrane</location>
        <topology evidence="5">Multi-pass membrane protein</topology>
    </subcellularLocation>
    <subcellularLocation>
        <location evidence="1">Membrane</location>
        <topology evidence="1">Multi-pass membrane protein</topology>
    </subcellularLocation>
</comment>
<evidence type="ECO:0000256" key="4">
    <source>
        <dbReference type="ARBA" id="ARBA00023136"/>
    </source>
</evidence>
<accession>A0ABN6PLL9</accession>
<dbReference type="EMBL" id="AP025730">
    <property type="protein sequence ID" value="BDI05102.1"/>
    <property type="molecule type" value="Genomic_DNA"/>
</dbReference>
<sequence length="262" mass="27854">MTWFPFDWTATLAGFGIGLIVGITGVGGGSLMTPLLISVFHLEKAVAIGTDLWFAGLTKVSGSIAHHRHGHVDYKITTLLLAGSIPASIGTTAWMHMVGMSKQADSALSFALGIALVLTAITIILRPVWHRVGLWLERWITDARRPWLTVACGALLGVMVSLSSIGAGALGATLILLMYPRLPMARLVGTDIAHAVPLTLVAGIGHATLGNVEWLLLLQLLIGSVPAIWLGARLTRLLPDFWTRLALSTSLLLAAKKVLLLA</sequence>
<protein>
    <recommendedName>
        <fullName evidence="5">Probable membrane transporter protein</fullName>
    </recommendedName>
</protein>
<comment type="similarity">
    <text evidence="5">Belongs to the 4-toluene sulfonate uptake permease (TSUP) (TC 2.A.102) family.</text>
</comment>
<dbReference type="Pfam" id="PF01925">
    <property type="entry name" value="TauE"/>
    <property type="match status" value="1"/>
</dbReference>